<dbReference type="GO" id="GO:0016236">
    <property type="term" value="P:macroautophagy"/>
    <property type="evidence" value="ECO:0007669"/>
    <property type="project" value="EnsemblFungi"/>
</dbReference>
<reference evidence="1 2" key="1">
    <citation type="journal article" date="2011" name="Proc. Natl. Acad. Sci. U.S.A.">
        <title>Evolutionary erosion of yeast sex chromosomes by mating-type switching accidents.</title>
        <authorList>
            <person name="Gordon J.L."/>
            <person name="Armisen D."/>
            <person name="Proux-Wera E."/>
            <person name="Oheigeartaigh S.S."/>
            <person name="Byrne K.P."/>
            <person name="Wolfe K.H."/>
        </authorList>
    </citation>
    <scope>NUCLEOTIDE SEQUENCE [LARGE SCALE GENOMIC DNA]</scope>
    <source>
        <strain evidence="2">ATCC 10662 / CBS 1146 / NBRC 0425 / NCYC 2629 / NRRL Y-866</strain>
    </source>
</reference>
<dbReference type="HOGENOM" id="CLU_050916_0_0_1"/>
<dbReference type="InterPro" id="IPR040939">
    <property type="entry name" value="Vps38"/>
</dbReference>
<dbReference type="STRING" id="1076872.G8ZUX3"/>
<protein>
    <submittedName>
        <fullName evidence="1">Uncharacterized protein</fullName>
    </submittedName>
</protein>
<dbReference type="OrthoDB" id="4069826at2759"/>
<evidence type="ECO:0000313" key="2">
    <source>
        <dbReference type="Proteomes" id="UP000005627"/>
    </source>
</evidence>
<dbReference type="KEGG" id="tdl:TDEL_0E01740"/>
<name>G8ZUX3_TORDE</name>
<accession>G8ZUX3</accession>
<dbReference type="AlphaFoldDB" id="G8ZUX3"/>
<dbReference type="Proteomes" id="UP000005627">
    <property type="component" value="Chromosome 5"/>
</dbReference>
<evidence type="ECO:0000313" key="1">
    <source>
        <dbReference type="EMBL" id="CCE92417.1"/>
    </source>
</evidence>
<dbReference type="eggNOG" id="ENOG502RY42">
    <property type="taxonomic scope" value="Eukaryota"/>
</dbReference>
<dbReference type="Pfam" id="PF17649">
    <property type="entry name" value="VPS38"/>
    <property type="match status" value="1"/>
</dbReference>
<dbReference type="GeneID" id="11503818"/>
<keyword evidence="2" id="KW-1185">Reference proteome</keyword>
<dbReference type="InParanoid" id="G8ZUX3"/>
<sequence>MPPYLLKRRLRHVRSIRIDNVSAPVDKNPGAQLRPFEASFIVLETLKGEPLYVSEVQSGFMHNIQFNELPHLEDPINHIVLKIAVKIPSRTELSSYVNENSWLALRVYEVDLNKLQSVNPNDLIDSYNAPLFEMTDGFYTLPGLPAARIVSDFSSHKRNVSNSRFVQSFSFNSALKVNKLIEYKTQVMIECSNSAAKVEEIILSNNRRDLWQIKCIARFKDELKRSMQEKTVNISILDGKIRPILKFNENEQADRQSLNDYYGNTYPNLIQTKDRVDFLRIKRLSKLIGVFKETCLFRKDFRFISVDEDTSSRSLYERTSLNLIDKKRIIKMASTNDAERELVNTCLGYYLIFIKLVATKVYDIPLPYSINYYGSTSLIGGDGALYLSDSAALKNPENFLEAMDKFNKNLIQIIQRWGHHRSP</sequence>
<dbReference type="RefSeq" id="XP_003681628.1">
    <property type="nucleotide sequence ID" value="XM_003681580.1"/>
</dbReference>
<dbReference type="GO" id="GO:0045324">
    <property type="term" value="P:late endosome to vacuole transport"/>
    <property type="evidence" value="ECO:0007669"/>
    <property type="project" value="EnsemblFungi"/>
</dbReference>
<dbReference type="GO" id="GO:0051365">
    <property type="term" value="P:cellular response to potassium ion starvation"/>
    <property type="evidence" value="ECO:0007669"/>
    <property type="project" value="EnsemblFungi"/>
</dbReference>
<dbReference type="GO" id="GO:0046854">
    <property type="term" value="P:phosphatidylinositol phosphate biosynthetic process"/>
    <property type="evidence" value="ECO:0007669"/>
    <property type="project" value="EnsemblFungi"/>
</dbReference>
<dbReference type="EMBL" id="HE616746">
    <property type="protein sequence ID" value="CCE92417.1"/>
    <property type="molecule type" value="Genomic_DNA"/>
</dbReference>
<organism evidence="1 2">
    <name type="scientific">Torulaspora delbrueckii</name>
    <name type="common">Yeast</name>
    <name type="synonym">Candida colliculosa</name>
    <dbReference type="NCBI Taxonomy" id="4950"/>
    <lineage>
        <taxon>Eukaryota</taxon>
        <taxon>Fungi</taxon>
        <taxon>Dikarya</taxon>
        <taxon>Ascomycota</taxon>
        <taxon>Saccharomycotina</taxon>
        <taxon>Saccharomycetes</taxon>
        <taxon>Saccharomycetales</taxon>
        <taxon>Saccharomycetaceae</taxon>
        <taxon>Torulaspora</taxon>
    </lineage>
</organism>
<proteinExistence type="predicted"/>
<dbReference type="FunCoup" id="G8ZUX3">
    <property type="interactions" value="42"/>
</dbReference>
<gene>
    <name evidence="1" type="primary">TDEL0E01740</name>
    <name evidence="1" type="ORF">TDEL_0E01740</name>
</gene>
<dbReference type="GO" id="GO:0034272">
    <property type="term" value="C:phosphatidylinositol 3-kinase complex, class III, type II"/>
    <property type="evidence" value="ECO:0007669"/>
    <property type="project" value="EnsemblFungi"/>
</dbReference>